<comment type="caution">
    <text evidence="3">The sequence shown here is derived from an EMBL/GenBank/DDBJ whole genome shotgun (WGS) entry which is preliminary data.</text>
</comment>
<evidence type="ECO:0000259" key="2">
    <source>
        <dbReference type="Pfam" id="PF23341"/>
    </source>
</evidence>
<feature type="compositionally biased region" description="Polar residues" evidence="1">
    <location>
        <begin position="105"/>
        <end position="115"/>
    </location>
</feature>
<reference evidence="3" key="1">
    <citation type="submission" date="2020-11" db="EMBL/GenBank/DDBJ databases">
        <authorList>
            <consortium name="DOE Joint Genome Institute"/>
            <person name="Ahrendt S."/>
            <person name="Riley R."/>
            <person name="Andreopoulos W."/>
            <person name="Labutti K."/>
            <person name="Pangilinan J."/>
            <person name="Ruiz-Duenas F.J."/>
            <person name="Barrasa J.M."/>
            <person name="Sanchez-Garcia M."/>
            <person name="Camarero S."/>
            <person name="Miyauchi S."/>
            <person name="Serrano A."/>
            <person name="Linde D."/>
            <person name="Babiker R."/>
            <person name="Drula E."/>
            <person name="Ayuso-Fernandez I."/>
            <person name="Pacheco R."/>
            <person name="Padilla G."/>
            <person name="Ferreira P."/>
            <person name="Barriuso J."/>
            <person name="Kellner H."/>
            <person name="Castanera R."/>
            <person name="Alfaro M."/>
            <person name="Ramirez L."/>
            <person name="Pisabarro A.G."/>
            <person name="Kuo A."/>
            <person name="Tritt A."/>
            <person name="Lipzen A."/>
            <person name="He G."/>
            <person name="Yan M."/>
            <person name="Ng V."/>
            <person name="Cullen D."/>
            <person name="Martin F."/>
            <person name="Rosso M.-N."/>
            <person name="Henrissat B."/>
            <person name="Hibbett D."/>
            <person name="Martinez A.T."/>
            <person name="Grigoriev I.V."/>
        </authorList>
    </citation>
    <scope>NUCLEOTIDE SEQUENCE</scope>
    <source>
        <strain evidence="3">CBS 247.69</strain>
    </source>
</reference>
<sequence>MQATPEISTVASSSIRVLVADIHGSVHILNEDFESAMSWIANTGGRVTHIVEHKGILVTLGVREKSRFTQVHSLMQIYEEGAVRLPLLNIWDLSSRDAKSGAPTLIQSTKFQPSNRPHPVRPTP</sequence>
<evidence type="ECO:0000256" key="1">
    <source>
        <dbReference type="SAM" id="MobiDB-lite"/>
    </source>
</evidence>
<dbReference type="OrthoDB" id="26184at2759"/>
<name>A0A9P6CGD9_9AGAR</name>
<dbReference type="InterPro" id="IPR057307">
    <property type="entry name" value="PEP5_VPS11_N"/>
</dbReference>
<feature type="region of interest" description="Disordered" evidence="1">
    <location>
        <begin position="102"/>
        <end position="124"/>
    </location>
</feature>
<protein>
    <recommendedName>
        <fullName evidence="2">PEP5/VPS11 N-terminal domain-containing protein</fullName>
    </recommendedName>
</protein>
<accession>A0A9P6CGD9</accession>
<keyword evidence="4" id="KW-1185">Reference proteome</keyword>
<dbReference type="Pfam" id="PF23341">
    <property type="entry name" value="PEP5_VPS11_N"/>
    <property type="match status" value="1"/>
</dbReference>
<evidence type="ECO:0000313" key="4">
    <source>
        <dbReference type="Proteomes" id="UP000807353"/>
    </source>
</evidence>
<dbReference type="EMBL" id="MU150308">
    <property type="protein sequence ID" value="KAF9459909.1"/>
    <property type="molecule type" value="Genomic_DNA"/>
</dbReference>
<proteinExistence type="predicted"/>
<dbReference type="Proteomes" id="UP000807353">
    <property type="component" value="Unassembled WGS sequence"/>
</dbReference>
<dbReference type="AlphaFoldDB" id="A0A9P6CGD9"/>
<organism evidence="3 4">
    <name type="scientific">Collybia nuda</name>
    <dbReference type="NCBI Taxonomy" id="64659"/>
    <lineage>
        <taxon>Eukaryota</taxon>
        <taxon>Fungi</taxon>
        <taxon>Dikarya</taxon>
        <taxon>Basidiomycota</taxon>
        <taxon>Agaricomycotina</taxon>
        <taxon>Agaricomycetes</taxon>
        <taxon>Agaricomycetidae</taxon>
        <taxon>Agaricales</taxon>
        <taxon>Tricholomatineae</taxon>
        <taxon>Clitocybaceae</taxon>
        <taxon>Collybia</taxon>
    </lineage>
</organism>
<feature type="domain" description="PEP5/VPS11 N-terminal" evidence="2">
    <location>
        <begin position="4"/>
        <end position="120"/>
    </location>
</feature>
<gene>
    <name evidence="3" type="ORF">BDZ94DRAFT_983109</name>
</gene>
<evidence type="ECO:0000313" key="3">
    <source>
        <dbReference type="EMBL" id="KAF9459909.1"/>
    </source>
</evidence>